<dbReference type="Proteomes" id="UP000327493">
    <property type="component" value="Chromosome 24"/>
</dbReference>
<dbReference type="AlphaFoldDB" id="A0A5J5CI15"/>
<feature type="region of interest" description="Disordered" evidence="1">
    <location>
        <begin position="29"/>
        <end position="54"/>
    </location>
</feature>
<feature type="compositionally biased region" description="Polar residues" evidence="1">
    <location>
        <begin position="86"/>
        <end position="105"/>
    </location>
</feature>
<accession>A0A5J5CI15</accession>
<proteinExistence type="predicted"/>
<name>A0A5J5CI15_9PERO</name>
<evidence type="ECO:0000256" key="1">
    <source>
        <dbReference type="SAM" id="MobiDB-lite"/>
    </source>
</evidence>
<protein>
    <submittedName>
        <fullName evidence="2">Uncharacterized protein</fullName>
    </submittedName>
</protein>
<feature type="compositionally biased region" description="Polar residues" evidence="1">
    <location>
        <begin position="44"/>
        <end position="54"/>
    </location>
</feature>
<feature type="region of interest" description="Disordered" evidence="1">
    <location>
        <begin position="83"/>
        <end position="105"/>
    </location>
</feature>
<gene>
    <name evidence="2" type="ORF">FQN60_006964</name>
</gene>
<keyword evidence="3" id="KW-1185">Reference proteome</keyword>
<comment type="caution">
    <text evidence="2">The sequence shown here is derived from an EMBL/GenBank/DDBJ whole genome shotgun (WGS) entry which is preliminary data.</text>
</comment>
<reference evidence="2 3" key="1">
    <citation type="submission" date="2019-08" db="EMBL/GenBank/DDBJ databases">
        <title>A chromosome-level genome assembly, high-density linkage maps, and genome scans reveal the genomic architecture of hybrid incompatibilities underlying speciation via character displacement in darters (Percidae: Etheostominae).</title>
        <authorList>
            <person name="Moran R.L."/>
            <person name="Catchen J.M."/>
            <person name="Fuller R.C."/>
        </authorList>
    </citation>
    <scope>NUCLEOTIDE SEQUENCE [LARGE SCALE GENOMIC DNA]</scope>
    <source>
        <strain evidence="2">EspeVRDwgs_2016</strain>
        <tissue evidence="2">Muscle</tissue>
    </source>
</reference>
<evidence type="ECO:0000313" key="2">
    <source>
        <dbReference type="EMBL" id="KAA8579871.1"/>
    </source>
</evidence>
<organism evidence="2 3">
    <name type="scientific">Etheostoma spectabile</name>
    <name type="common">orangethroat darter</name>
    <dbReference type="NCBI Taxonomy" id="54343"/>
    <lineage>
        <taxon>Eukaryota</taxon>
        <taxon>Metazoa</taxon>
        <taxon>Chordata</taxon>
        <taxon>Craniata</taxon>
        <taxon>Vertebrata</taxon>
        <taxon>Euteleostomi</taxon>
        <taxon>Actinopterygii</taxon>
        <taxon>Neopterygii</taxon>
        <taxon>Teleostei</taxon>
        <taxon>Neoteleostei</taxon>
        <taxon>Acanthomorphata</taxon>
        <taxon>Eupercaria</taxon>
        <taxon>Perciformes</taxon>
        <taxon>Percoidei</taxon>
        <taxon>Percidae</taxon>
        <taxon>Etheostomatinae</taxon>
        <taxon>Etheostoma</taxon>
    </lineage>
</organism>
<evidence type="ECO:0000313" key="3">
    <source>
        <dbReference type="Proteomes" id="UP000327493"/>
    </source>
</evidence>
<dbReference type="EMBL" id="VOFY01000024">
    <property type="protein sequence ID" value="KAA8579871.1"/>
    <property type="molecule type" value="Genomic_DNA"/>
</dbReference>
<sequence length="105" mass="11409">MRPVLNQSSLYAQSQSGLNYHCAGGCEKRQSGGTKTCSPKPLAQPSQDHTGTDSYTLNVSAFVDLQTSIASMSTEGAIYCEKESSNESSQLLFHTQNQRTTPTMR</sequence>